<protein>
    <recommendedName>
        <fullName evidence="6">Pectinesterase inhibitor domain-containing protein</fullName>
    </recommendedName>
</protein>
<reference evidence="7 8" key="1">
    <citation type="journal article" date="2020" name="Nat. Food">
        <title>A phased Vanilla planifolia genome enables genetic improvement of flavour and production.</title>
        <authorList>
            <person name="Hasing T."/>
            <person name="Tang H."/>
            <person name="Brym M."/>
            <person name="Khazi F."/>
            <person name="Huang T."/>
            <person name="Chambers A.H."/>
        </authorList>
    </citation>
    <scope>NUCLEOTIDE SEQUENCE [LARGE SCALE GENOMIC DNA]</scope>
    <source>
        <tissue evidence="7">Leaf</tissue>
    </source>
</reference>
<comment type="caution">
    <text evidence="7">The sequence shown here is derived from an EMBL/GenBank/DDBJ whole genome shotgun (WGS) entry which is preliminary data.</text>
</comment>
<feature type="region of interest" description="Disordered" evidence="4">
    <location>
        <begin position="30"/>
        <end position="82"/>
    </location>
</feature>
<comment type="similarity">
    <text evidence="3">Belongs to the PMEI family.</text>
</comment>
<evidence type="ECO:0000256" key="5">
    <source>
        <dbReference type="SAM" id="SignalP"/>
    </source>
</evidence>
<dbReference type="CDD" id="cd15800">
    <property type="entry name" value="PMEI-like_2"/>
    <property type="match status" value="1"/>
</dbReference>
<dbReference type="Proteomes" id="UP000636800">
    <property type="component" value="Unassembled WGS sequence"/>
</dbReference>
<feature type="compositionally biased region" description="Pro residues" evidence="4">
    <location>
        <begin position="37"/>
        <end position="76"/>
    </location>
</feature>
<name>A0A835US20_VANPL</name>
<evidence type="ECO:0000256" key="1">
    <source>
        <dbReference type="ARBA" id="ARBA00022729"/>
    </source>
</evidence>
<dbReference type="NCBIfam" id="TIGR01614">
    <property type="entry name" value="PME_inhib"/>
    <property type="match status" value="1"/>
</dbReference>
<dbReference type="SMART" id="SM00856">
    <property type="entry name" value="PMEI"/>
    <property type="match status" value="1"/>
</dbReference>
<gene>
    <name evidence="7" type="ORF">HPP92_017245</name>
</gene>
<evidence type="ECO:0000256" key="2">
    <source>
        <dbReference type="ARBA" id="ARBA00023157"/>
    </source>
</evidence>
<dbReference type="Pfam" id="PF04043">
    <property type="entry name" value="PMEI"/>
    <property type="match status" value="1"/>
</dbReference>
<dbReference type="AlphaFoldDB" id="A0A835US20"/>
<proteinExistence type="inferred from homology"/>
<dbReference type="EMBL" id="JADCNL010000008">
    <property type="protein sequence ID" value="KAG0470545.1"/>
    <property type="molecule type" value="Genomic_DNA"/>
</dbReference>
<dbReference type="GO" id="GO:0004857">
    <property type="term" value="F:enzyme inhibitor activity"/>
    <property type="evidence" value="ECO:0007669"/>
    <property type="project" value="InterPro"/>
</dbReference>
<feature type="chain" id="PRO_5032271058" description="Pectinesterase inhibitor domain-containing protein" evidence="5">
    <location>
        <begin position="26"/>
        <end position="233"/>
    </location>
</feature>
<dbReference type="PANTHER" id="PTHR35357:SF24">
    <property type="entry name" value="OS04G0587200 PROTEIN"/>
    <property type="match status" value="1"/>
</dbReference>
<accession>A0A835US20</accession>
<organism evidence="7 8">
    <name type="scientific">Vanilla planifolia</name>
    <name type="common">Vanilla</name>
    <dbReference type="NCBI Taxonomy" id="51239"/>
    <lineage>
        <taxon>Eukaryota</taxon>
        <taxon>Viridiplantae</taxon>
        <taxon>Streptophyta</taxon>
        <taxon>Embryophyta</taxon>
        <taxon>Tracheophyta</taxon>
        <taxon>Spermatophyta</taxon>
        <taxon>Magnoliopsida</taxon>
        <taxon>Liliopsida</taxon>
        <taxon>Asparagales</taxon>
        <taxon>Orchidaceae</taxon>
        <taxon>Vanilloideae</taxon>
        <taxon>Vanilleae</taxon>
        <taxon>Vanilla</taxon>
    </lineage>
</organism>
<feature type="domain" description="Pectinesterase inhibitor" evidence="6">
    <location>
        <begin position="80"/>
        <end position="222"/>
    </location>
</feature>
<evidence type="ECO:0000313" key="8">
    <source>
        <dbReference type="Proteomes" id="UP000636800"/>
    </source>
</evidence>
<dbReference type="Gene3D" id="1.20.140.40">
    <property type="entry name" value="Invertase/pectin methylesterase inhibitor family protein"/>
    <property type="match status" value="1"/>
</dbReference>
<keyword evidence="2" id="KW-1015">Disulfide bond</keyword>
<evidence type="ECO:0000256" key="3">
    <source>
        <dbReference type="ARBA" id="ARBA00038471"/>
    </source>
</evidence>
<dbReference type="FunFam" id="1.20.140.40:FF:000003">
    <property type="entry name" value="Invertase/pectin methylesterase inhibitor family protein"/>
    <property type="match status" value="1"/>
</dbReference>
<keyword evidence="8" id="KW-1185">Reference proteome</keyword>
<dbReference type="SUPFAM" id="SSF101148">
    <property type="entry name" value="Plant invertase/pectin methylesterase inhibitor"/>
    <property type="match status" value="1"/>
</dbReference>
<dbReference type="InterPro" id="IPR035513">
    <property type="entry name" value="Invertase/methylesterase_inhib"/>
</dbReference>
<evidence type="ECO:0000256" key="4">
    <source>
        <dbReference type="SAM" id="MobiDB-lite"/>
    </source>
</evidence>
<feature type="signal peptide" evidence="5">
    <location>
        <begin position="1"/>
        <end position="25"/>
    </location>
</feature>
<dbReference type="PANTHER" id="PTHR35357">
    <property type="entry name" value="OS02G0537100 PROTEIN"/>
    <property type="match status" value="1"/>
</dbReference>
<sequence>MRPAFPLLFLFLLSLSYSLLHPCTSLCVPRGSRSPSLPSPTSPPPPPPTTSPPPPPTSSPPPTTPSSTPSPPPPSAPAKGLDDALKSFCSHTDFSDLCLDSIKGLKRADKAAVLSALMRAVDAKAHEARSFAQRLSADPATGAKIRDLLRNCIDTYDDALDNLEAANEAVRAGDAGTRDAMLSAMISNFGTCEDGFQEFTVKSPMAHWSQTLQNMTDNCLAIFNMDRPNEDYE</sequence>
<evidence type="ECO:0000259" key="6">
    <source>
        <dbReference type="SMART" id="SM00856"/>
    </source>
</evidence>
<evidence type="ECO:0000313" key="7">
    <source>
        <dbReference type="EMBL" id="KAG0470545.1"/>
    </source>
</evidence>
<dbReference type="InterPro" id="IPR006501">
    <property type="entry name" value="Pectinesterase_inhib_dom"/>
</dbReference>
<keyword evidence="1 5" id="KW-0732">Signal</keyword>